<dbReference type="AlphaFoldDB" id="A0A316HW73"/>
<keyword evidence="3" id="KW-1185">Reference proteome</keyword>
<gene>
    <name evidence="2" type="ORF">C7456_11156</name>
</gene>
<feature type="chain" id="PRO_5016344760" evidence="1">
    <location>
        <begin position="21"/>
        <end position="55"/>
    </location>
</feature>
<reference evidence="2 3" key="1">
    <citation type="submission" date="2018-05" db="EMBL/GenBank/DDBJ databases">
        <title>Genomic Encyclopedia of Type Strains, Phase IV (KMG-IV): sequencing the most valuable type-strain genomes for metagenomic binning, comparative biology and taxonomic classification.</title>
        <authorList>
            <person name="Goeker M."/>
        </authorList>
    </citation>
    <scope>NUCLEOTIDE SEQUENCE [LARGE SCALE GENOMIC DNA]</scope>
    <source>
        <strain evidence="2 3">DSM 14263</strain>
    </source>
</reference>
<sequence length="55" mass="5968">MRHRVLSAFVLAVLAAPAHAQQAEPLRQRMGEAAFRQAAPERAVVESRIAGRFAG</sequence>
<accession>A0A316HW73</accession>
<dbReference type="RefSeq" id="WP_170120225.1">
    <property type="nucleotide sequence ID" value="NZ_MSZV01000109.1"/>
</dbReference>
<evidence type="ECO:0000256" key="1">
    <source>
        <dbReference type="SAM" id="SignalP"/>
    </source>
</evidence>
<keyword evidence="1" id="KW-0732">Signal</keyword>
<protein>
    <submittedName>
        <fullName evidence="2">Uncharacterized protein</fullName>
    </submittedName>
</protein>
<name>A0A316HW73_9GAMM</name>
<evidence type="ECO:0000313" key="3">
    <source>
        <dbReference type="Proteomes" id="UP000245812"/>
    </source>
</evidence>
<dbReference type="Proteomes" id="UP000245812">
    <property type="component" value="Unassembled WGS sequence"/>
</dbReference>
<comment type="caution">
    <text evidence="2">The sequence shown here is derived from an EMBL/GenBank/DDBJ whole genome shotgun (WGS) entry which is preliminary data.</text>
</comment>
<organism evidence="2 3">
    <name type="scientific">Fulvimonas soli</name>
    <dbReference type="NCBI Taxonomy" id="155197"/>
    <lineage>
        <taxon>Bacteria</taxon>
        <taxon>Pseudomonadati</taxon>
        <taxon>Pseudomonadota</taxon>
        <taxon>Gammaproteobacteria</taxon>
        <taxon>Lysobacterales</taxon>
        <taxon>Rhodanobacteraceae</taxon>
        <taxon>Fulvimonas</taxon>
    </lineage>
</organism>
<dbReference type="EMBL" id="QGHC01000011">
    <property type="protein sequence ID" value="PWK84378.1"/>
    <property type="molecule type" value="Genomic_DNA"/>
</dbReference>
<proteinExistence type="predicted"/>
<evidence type="ECO:0000313" key="2">
    <source>
        <dbReference type="EMBL" id="PWK84378.1"/>
    </source>
</evidence>
<feature type="signal peptide" evidence="1">
    <location>
        <begin position="1"/>
        <end position="20"/>
    </location>
</feature>